<evidence type="ECO:0000256" key="3">
    <source>
        <dbReference type="SAM" id="MobiDB-lite"/>
    </source>
</evidence>
<evidence type="ECO:0000313" key="5">
    <source>
        <dbReference type="EMBL" id="MCL7029533.1"/>
    </source>
</evidence>
<sequence>MDESAVSSDPVMAFLMDEVAVKDWCKRTFGNIITNLQAIYTLQVEEMKTKLPILLKFLSQLTGISNVIEVLESSIKGTLHAQQDLHNLQENVLKAKQHLEVMKWLIKHQFLDNVRSRHMNYSSWRSVFRERKSAAVKRAWPEYENNSAESGKQNCATLFIEDALSNLEIEQELGRGMSKELEVLSMVRNGGSSSFIKSNIEGFEGCYPFETLRDATDVLFLCGSSDVVVAKRAIFLYYLFDRHWTKRDEGWRNIIDDFAASLSITRDLLLESLTFYLLDDHTDQALQEACQLLPEIAGPNTHPKIAQVMLERENPEGALMVLRWSGRDGLNAHANSANGGAQLVSLQEAIIAVRVRVKCGLLTEAFMYQRTHCQRVKEEKLKRGTSSQAFITDVKVKEETWLDQMDPLVTEICCLCIRNNWIDKMIEFPWNSDEEKYIHKCLLEYATEIPESTSGSLLVVYYLQRYRYIEAYQVNHKLQSLEQEILSKASIGEEAVSKIRSISQWRAGLVDKCIDLLPDVQQQQVKSGNFPDFGVSSSKEDESISDMSEDQPPNPSLLHPFPSDSSVLLGLSSAKKGSAFDTPAKPSGSILNSHIDLSNYRSPSILQGRFLTPVGGSSTSQSKGNLFSRHGSASREVKYPSAIKSNFKLGDMSTPGTNYLTPGSSTPLKEASRSSSRVLYNEYLQNDQIDKVSLGSEPDLLMNQVGNTRPSYLHRTPAHQISTPINNHGFLKDTLQHSSSTTSGSGKRVSSERPWMSAARDESMDFTWSHANKNSPVEDLKGNGGSRWRSDEDGEDDQP</sequence>
<evidence type="ECO:0000256" key="1">
    <source>
        <dbReference type="ARBA" id="ARBA00004123"/>
    </source>
</evidence>
<proteinExistence type="predicted"/>
<dbReference type="EMBL" id="JAJJMA010091308">
    <property type="protein sequence ID" value="MCL7029533.1"/>
    <property type="molecule type" value="Genomic_DNA"/>
</dbReference>
<feature type="region of interest" description="Disordered" evidence="3">
    <location>
        <begin position="727"/>
        <end position="799"/>
    </location>
</feature>
<feature type="non-terminal residue" evidence="5">
    <location>
        <position position="799"/>
    </location>
</feature>
<dbReference type="Pfam" id="PF13934">
    <property type="entry name" value="ELYS"/>
    <property type="match status" value="1"/>
</dbReference>
<dbReference type="PANTHER" id="PTHR47358">
    <property type="entry name" value="E3 UBIQUITIN-PROTEIN LIGASE HOS1"/>
    <property type="match status" value="1"/>
</dbReference>
<dbReference type="Proteomes" id="UP001177140">
    <property type="component" value="Unassembled WGS sequence"/>
</dbReference>
<comment type="subcellular location">
    <subcellularLocation>
        <location evidence="1">Nucleus</location>
    </subcellularLocation>
</comment>
<dbReference type="GO" id="GO:0005634">
    <property type="term" value="C:nucleus"/>
    <property type="evidence" value="ECO:0007669"/>
    <property type="project" value="UniProtKB-SubCell"/>
</dbReference>
<gene>
    <name evidence="5" type="ORF">MKW94_028096</name>
</gene>
<feature type="domain" description="ELYS-like" evidence="4">
    <location>
        <begin position="157"/>
        <end position="444"/>
    </location>
</feature>
<accession>A0AA41SAH8</accession>
<feature type="region of interest" description="Disordered" evidence="3">
    <location>
        <begin position="527"/>
        <end position="560"/>
    </location>
</feature>
<dbReference type="AlphaFoldDB" id="A0AA41SAH8"/>
<evidence type="ECO:0000256" key="2">
    <source>
        <dbReference type="ARBA" id="ARBA00023242"/>
    </source>
</evidence>
<keyword evidence="6" id="KW-1185">Reference proteome</keyword>
<reference evidence="5" key="1">
    <citation type="submission" date="2022-03" db="EMBL/GenBank/DDBJ databases">
        <title>A functionally conserved STORR gene fusion in Papaver species that diverged 16.8 million years ago.</title>
        <authorList>
            <person name="Catania T."/>
        </authorList>
    </citation>
    <scope>NUCLEOTIDE SEQUENCE</scope>
    <source>
        <strain evidence="5">S-191538</strain>
    </source>
</reference>
<dbReference type="GO" id="GO:0016567">
    <property type="term" value="P:protein ubiquitination"/>
    <property type="evidence" value="ECO:0007669"/>
    <property type="project" value="InterPro"/>
</dbReference>
<name>A0AA41SAH8_PAPNU</name>
<dbReference type="InterPro" id="IPR025151">
    <property type="entry name" value="ELYS_dom"/>
</dbReference>
<feature type="compositionally biased region" description="Polar residues" evidence="3">
    <location>
        <begin position="736"/>
        <end position="745"/>
    </location>
</feature>
<dbReference type="PANTHER" id="PTHR47358:SF2">
    <property type="entry name" value="E3 UBIQUITIN-PROTEIN LIGASE HOS1"/>
    <property type="match status" value="1"/>
</dbReference>
<keyword evidence="2" id="KW-0539">Nucleus</keyword>
<evidence type="ECO:0000259" key="4">
    <source>
        <dbReference type="Pfam" id="PF13934"/>
    </source>
</evidence>
<evidence type="ECO:0000313" key="6">
    <source>
        <dbReference type="Proteomes" id="UP001177140"/>
    </source>
</evidence>
<dbReference type="InterPro" id="IPR044718">
    <property type="entry name" value="HOS1"/>
</dbReference>
<protein>
    <recommendedName>
        <fullName evidence="4">ELYS-like domain-containing protein</fullName>
    </recommendedName>
</protein>
<comment type="caution">
    <text evidence="5">The sequence shown here is derived from an EMBL/GenBank/DDBJ whole genome shotgun (WGS) entry which is preliminary data.</text>
</comment>
<organism evidence="5 6">
    <name type="scientific">Papaver nudicaule</name>
    <name type="common">Iceland poppy</name>
    <dbReference type="NCBI Taxonomy" id="74823"/>
    <lineage>
        <taxon>Eukaryota</taxon>
        <taxon>Viridiplantae</taxon>
        <taxon>Streptophyta</taxon>
        <taxon>Embryophyta</taxon>
        <taxon>Tracheophyta</taxon>
        <taxon>Spermatophyta</taxon>
        <taxon>Magnoliopsida</taxon>
        <taxon>Ranunculales</taxon>
        <taxon>Papaveraceae</taxon>
        <taxon>Papaveroideae</taxon>
        <taxon>Papaver</taxon>
    </lineage>
</organism>
<dbReference type="GO" id="GO:0004842">
    <property type="term" value="F:ubiquitin-protein transferase activity"/>
    <property type="evidence" value="ECO:0007669"/>
    <property type="project" value="InterPro"/>
</dbReference>